<dbReference type="InterPro" id="IPR024678">
    <property type="entry name" value="Kinase_OSR1/WNK_CCT"/>
</dbReference>
<protein>
    <recommendedName>
        <fullName evidence="3">non-specific serine/threonine protein kinase</fullName>
        <ecNumber evidence="3">2.7.11.1</ecNumber>
    </recommendedName>
</protein>
<name>A0A8C5I9G0_GOUWI</name>
<accession>A0A8C5I9G0</accession>
<feature type="compositionally biased region" description="Acidic residues" evidence="12">
    <location>
        <begin position="319"/>
        <end position="332"/>
    </location>
</feature>
<dbReference type="GO" id="GO:0035556">
    <property type="term" value="P:intracellular signal transduction"/>
    <property type="evidence" value="ECO:0007669"/>
    <property type="project" value="TreeGrafter"/>
</dbReference>
<dbReference type="Pfam" id="PF00069">
    <property type="entry name" value="Pkinase"/>
    <property type="match status" value="1"/>
</dbReference>
<evidence type="ECO:0000256" key="1">
    <source>
        <dbReference type="ARBA" id="ARBA00004496"/>
    </source>
</evidence>
<keyword evidence="8" id="KW-0418">Kinase</keyword>
<reference evidence="14" key="2">
    <citation type="submission" date="2025-08" db="UniProtKB">
        <authorList>
            <consortium name="Ensembl"/>
        </authorList>
    </citation>
    <scope>IDENTIFICATION</scope>
</reference>
<evidence type="ECO:0000256" key="12">
    <source>
        <dbReference type="SAM" id="MobiDB-lite"/>
    </source>
</evidence>
<evidence type="ECO:0000256" key="6">
    <source>
        <dbReference type="ARBA" id="ARBA00022679"/>
    </source>
</evidence>
<dbReference type="FunFam" id="1.10.510.10:FF:000068">
    <property type="entry name" value="STE20/SPS1-related proline-alanine-rich protein kinase"/>
    <property type="match status" value="1"/>
</dbReference>
<dbReference type="GO" id="GO:0004674">
    <property type="term" value="F:protein serine/threonine kinase activity"/>
    <property type="evidence" value="ECO:0007669"/>
    <property type="project" value="UniProtKB-KW"/>
</dbReference>
<comment type="catalytic activity">
    <reaction evidence="10">
        <text>L-threonyl-[protein] + ATP = O-phospho-L-threonyl-[protein] + ADP + H(+)</text>
        <dbReference type="Rhea" id="RHEA:46608"/>
        <dbReference type="Rhea" id="RHEA-COMP:11060"/>
        <dbReference type="Rhea" id="RHEA-COMP:11605"/>
        <dbReference type="ChEBI" id="CHEBI:15378"/>
        <dbReference type="ChEBI" id="CHEBI:30013"/>
        <dbReference type="ChEBI" id="CHEBI:30616"/>
        <dbReference type="ChEBI" id="CHEBI:61977"/>
        <dbReference type="ChEBI" id="CHEBI:456216"/>
        <dbReference type="EC" id="2.7.11.1"/>
    </reaction>
</comment>
<dbReference type="PROSITE" id="PS50011">
    <property type="entry name" value="PROTEIN_KINASE_DOM"/>
    <property type="match status" value="1"/>
</dbReference>
<evidence type="ECO:0000259" key="13">
    <source>
        <dbReference type="PROSITE" id="PS50011"/>
    </source>
</evidence>
<proteinExistence type="inferred from homology"/>
<evidence type="ECO:0000256" key="4">
    <source>
        <dbReference type="ARBA" id="ARBA00022490"/>
    </source>
</evidence>
<dbReference type="InterPro" id="IPR050629">
    <property type="entry name" value="STE20/SPS1-PAK"/>
</dbReference>
<reference evidence="14" key="1">
    <citation type="submission" date="2020-06" db="EMBL/GenBank/DDBJ databases">
        <authorList>
            <consortium name="Wellcome Sanger Institute Data Sharing"/>
        </authorList>
    </citation>
    <scope>NUCLEOTIDE SEQUENCE [LARGE SCALE GENOMIC DNA]</scope>
</reference>
<dbReference type="GO" id="GO:0005524">
    <property type="term" value="F:ATP binding"/>
    <property type="evidence" value="ECO:0007669"/>
    <property type="project" value="UniProtKB-KW"/>
</dbReference>
<keyword evidence="15" id="KW-1185">Reference proteome</keyword>
<keyword evidence="4" id="KW-0963">Cytoplasm</keyword>
<evidence type="ECO:0000256" key="7">
    <source>
        <dbReference type="ARBA" id="ARBA00022741"/>
    </source>
</evidence>
<dbReference type="AlphaFoldDB" id="A0A8C5I9G0"/>
<dbReference type="SMART" id="SM00220">
    <property type="entry name" value="S_TKc"/>
    <property type="match status" value="1"/>
</dbReference>
<dbReference type="CDD" id="cd06610">
    <property type="entry name" value="STKc_OSR1_SPAK"/>
    <property type="match status" value="1"/>
</dbReference>
<feature type="region of interest" description="Disordered" evidence="12">
    <location>
        <begin position="302"/>
        <end position="335"/>
    </location>
</feature>
<comment type="catalytic activity">
    <reaction evidence="11">
        <text>L-seryl-[protein] + ATP = O-phospho-L-seryl-[protein] + ADP + H(+)</text>
        <dbReference type="Rhea" id="RHEA:17989"/>
        <dbReference type="Rhea" id="RHEA-COMP:9863"/>
        <dbReference type="Rhea" id="RHEA-COMP:11604"/>
        <dbReference type="ChEBI" id="CHEBI:15378"/>
        <dbReference type="ChEBI" id="CHEBI:29999"/>
        <dbReference type="ChEBI" id="CHEBI:30616"/>
        <dbReference type="ChEBI" id="CHEBI:83421"/>
        <dbReference type="ChEBI" id="CHEBI:456216"/>
        <dbReference type="EC" id="2.7.11.1"/>
    </reaction>
</comment>
<keyword evidence="6" id="KW-0808">Transferase</keyword>
<dbReference type="PANTHER" id="PTHR48012:SF14">
    <property type="entry name" value="STE20_SPS1-RELATED PROLINE-ALANINE-RICH PROTEIN KINASE"/>
    <property type="match status" value="1"/>
</dbReference>
<keyword evidence="9" id="KW-0067">ATP-binding</keyword>
<reference evidence="14" key="3">
    <citation type="submission" date="2025-09" db="UniProtKB">
        <authorList>
            <consortium name="Ensembl"/>
        </authorList>
    </citation>
    <scope>IDENTIFICATION</scope>
</reference>
<dbReference type="Ensembl" id="ENSGWIT00000060946.1">
    <property type="protein sequence ID" value="ENSGWIP00000056646.1"/>
    <property type="gene ID" value="ENSGWIG00000026816.1"/>
</dbReference>
<keyword evidence="7" id="KW-0547">Nucleotide-binding</keyword>
<sequence>QQCQLDLLCSGATAVVQAALCTPRQERVAIKRINLEKCHTSMDELLKEIQAMSQCNHPNVVTYYTSFVVKDELWLVMKLLSGGSMLDIIKHTSKEEDKSRVALEEPIIATILKEVLEGLDYLHRNGQIHRDVKAGNILLGEDGSVLIADFGVSSFLATGGDMTRHKVRKTFVGTPCWMAPEVMEQVRGYDFKADIWSFGITAIELATGSAPYHRYPPMKVLMLTLQNDPPTLETGIEDKELLKKYGKSFRKLITMCLQKDPAKRPVAAELLKCKFFQKAKNKEYLVEKLLCRAPEISQRAKKVRRVPGSSGHLHKTEDGDWEWSDDELDEGSEEGKAAVNQGRVGESYLLLSFNIIFLSSHLPVHCHSSPNSTFPPAWLKQKKNSKKELNDIRFEFTPGRDTADGVSQELFLAGLVNELDVVIGNIKYLYSVDALFRYLSCLTLKQWFSNFSPL</sequence>
<dbReference type="SUPFAM" id="SSF56112">
    <property type="entry name" value="Protein kinase-like (PK-like)"/>
    <property type="match status" value="1"/>
</dbReference>
<dbReference type="InterPro" id="IPR011009">
    <property type="entry name" value="Kinase-like_dom_sf"/>
</dbReference>
<evidence type="ECO:0000313" key="14">
    <source>
        <dbReference type="Ensembl" id="ENSGWIP00000056646.1"/>
    </source>
</evidence>
<organism evidence="14 15">
    <name type="scientific">Gouania willdenowi</name>
    <name type="common">Blunt-snouted clingfish</name>
    <name type="synonym">Lepadogaster willdenowi</name>
    <dbReference type="NCBI Taxonomy" id="441366"/>
    <lineage>
        <taxon>Eukaryota</taxon>
        <taxon>Metazoa</taxon>
        <taxon>Chordata</taxon>
        <taxon>Craniata</taxon>
        <taxon>Vertebrata</taxon>
        <taxon>Euteleostomi</taxon>
        <taxon>Actinopterygii</taxon>
        <taxon>Neopterygii</taxon>
        <taxon>Teleostei</taxon>
        <taxon>Neoteleostei</taxon>
        <taxon>Acanthomorphata</taxon>
        <taxon>Ovalentaria</taxon>
        <taxon>Blenniimorphae</taxon>
        <taxon>Blenniiformes</taxon>
        <taxon>Gobiesocoidei</taxon>
        <taxon>Gobiesocidae</taxon>
        <taxon>Gobiesocinae</taxon>
        <taxon>Gouania</taxon>
    </lineage>
</organism>
<evidence type="ECO:0000256" key="10">
    <source>
        <dbReference type="ARBA" id="ARBA00047899"/>
    </source>
</evidence>
<evidence type="ECO:0000256" key="5">
    <source>
        <dbReference type="ARBA" id="ARBA00022527"/>
    </source>
</evidence>
<evidence type="ECO:0000256" key="3">
    <source>
        <dbReference type="ARBA" id="ARBA00012513"/>
    </source>
</evidence>
<evidence type="ECO:0000256" key="9">
    <source>
        <dbReference type="ARBA" id="ARBA00022840"/>
    </source>
</evidence>
<gene>
    <name evidence="14" type="primary">stk39</name>
</gene>
<dbReference type="Gene3D" id="3.10.20.90">
    <property type="entry name" value="Phosphatidylinositol 3-kinase Catalytic Subunit, Chain A, domain 1"/>
    <property type="match status" value="1"/>
</dbReference>
<dbReference type="Proteomes" id="UP000694680">
    <property type="component" value="Chromosome 21"/>
</dbReference>
<feature type="domain" description="Protein kinase" evidence="13">
    <location>
        <begin position="2"/>
        <end position="276"/>
    </location>
</feature>
<evidence type="ECO:0000256" key="11">
    <source>
        <dbReference type="ARBA" id="ARBA00048679"/>
    </source>
</evidence>
<dbReference type="Pfam" id="PF12202">
    <property type="entry name" value="OSR1_C"/>
    <property type="match status" value="1"/>
</dbReference>
<dbReference type="Gene3D" id="3.30.200.20">
    <property type="entry name" value="Phosphorylase Kinase, domain 1"/>
    <property type="match status" value="1"/>
</dbReference>
<dbReference type="FunFam" id="3.30.200.20:FF:000562">
    <property type="entry name" value="STE20/SPS1-related proline-alanine-rich protein kinase"/>
    <property type="match status" value="1"/>
</dbReference>
<evidence type="ECO:0000256" key="8">
    <source>
        <dbReference type="ARBA" id="ARBA00022777"/>
    </source>
</evidence>
<comment type="subcellular location">
    <subcellularLocation>
        <location evidence="1">Cytoplasm</location>
    </subcellularLocation>
</comment>
<dbReference type="Gene3D" id="1.10.510.10">
    <property type="entry name" value="Transferase(Phosphotransferase) domain 1"/>
    <property type="match status" value="1"/>
</dbReference>
<dbReference type="InterPro" id="IPR000719">
    <property type="entry name" value="Prot_kinase_dom"/>
</dbReference>
<dbReference type="EC" id="2.7.11.1" evidence="3"/>
<dbReference type="PANTHER" id="PTHR48012">
    <property type="entry name" value="STERILE20-LIKE KINASE, ISOFORM B-RELATED"/>
    <property type="match status" value="1"/>
</dbReference>
<evidence type="ECO:0000256" key="2">
    <source>
        <dbReference type="ARBA" id="ARBA00008874"/>
    </source>
</evidence>
<comment type="similarity">
    <text evidence="2">Belongs to the protein kinase superfamily. STE Ser/Thr protein kinase family. STE20 subfamily.</text>
</comment>
<dbReference type="GO" id="GO:0010820">
    <property type="term" value="P:positive regulation of T cell chemotaxis"/>
    <property type="evidence" value="ECO:0007669"/>
    <property type="project" value="TreeGrafter"/>
</dbReference>
<evidence type="ECO:0000313" key="15">
    <source>
        <dbReference type="Proteomes" id="UP000694680"/>
    </source>
</evidence>
<dbReference type="GO" id="GO:0005829">
    <property type="term" value="C:cytosol"/>
    <property type="evidence" value="ECO:0007669"/>
    <property type="project" value="TreeGrafter"/>
</dbReference>
<keyword evidence="5" id="KW-0723">Serine/threonine-protein kinase</keyword>